<dbReference type="Proteomes" id="UP001054854">
    <property type="component" value="Unassembled WGS sequence"/>
</dbReference>
<name>A0ABQ3UBJ8_STRHY</name>
<proteinExistence type="predicted"/>
<keyword evidence="2" id="KW-1185">Reference proteome</keyword>
<comment type="caution">
    <text evidence="1">The sequence shown here is derived from an EMBL/GenBank/DDBJ whole genome shotgun (WGS) entry which is preliminary data.</text>
</comment>
<reference evidence="1" key="1">
    <citation type="submission" date="2024-05" db="EMBL/GenBank/DDBJ databases">
        <title>Whole genome shotgun sequence of Streptomyces hygroscopicus NBRC 113678.</title>
        <authorList>
            <person name="Komaki H."/>
            <person name="Tamura T."/>
        </authorList>
    </citation>
    <scope>NUCLEOTIDE SEQUENCE</scope>
    <source>
        <strain evidence="1">N11-34</strain>
    </source>
</reference>
<protein>
    <submittedName>
        <fullName evidence="1">Uncharacterized protein</fullName>
    </submittedName>
</protein>
<gene>
    <name evidence="1" type="ORF">TPA0910_74290</name>
</gene>
<accession>A0ABQ3UBJ8</accession>
<sequence>MRPRQIWDVFDWCQGACFRCEAVRVPVALVGEVTAHDETLPLYACHHCIFRMQQSHWFATGRRAWQLERLQLPPHGGSRRTRSLANRWLRHTKRSRYDMHVRRTGAGETSDRT</sequence>
<dbReference type="EMBL" id="BNEK01000005">
    <property type="protein sequence ID" value="GHJ32996.1"/>
    <property type="molecule type" value="Genomic_DNA"/>
</dbReference>
<evidence type="ECO:0000313" key="1">
    <source>
        <dbReference type="EMBL" id="GHJ32996.1"/>
    </source>
</evidence>
<evidence type="ECO:0000313" key="2">
    <source>
        <dbReference type="Proteomes" id="UP001054854"/>
    </source>
</evidence>
<organism evidence="1 2">
    <name type="scientific">Streptomyces hygroscopicus</name>
    <dbReference type="NCBI Taxonomy" id="1912"/>
    <lineage>
        <taxon>Bacteria</taxon>
        <taxon>Bacillati</taxon>
        <taxon>Actinomycetota</taxon>
        <taxon>Actinomycetes</taxon>
        <taxon>Kitasatosporales</taxon>
        <taxon>Streptomycetaceae</taxon>
        <taxon>Streptomyces</taxon>
        <taxon>Streptomyces violaceusniger group</taxon>
    </lineage>
</organism>